<dbReference type="Proteomes" id="UP000186817">
    <property type="component" value="Unassembled WGS sequence"/>
</dbReference>
<protein>
    <submittedName>
        <fullName evidence="1">Uncharacterized protein</fullName>
    </submittedName>
</protein>
<evidence type="ECO:0000313" key="2">
    <source>
        <dbReference type="Proteomes" id="UP000186817"/>
    </source>
</evidence>
<name>A0A1Q9CD73_SYMMI</name>
<accession>A0A1Q9CD73</accession>
<dbReference type="EMBL" id="LSRX01001336">
    <property type="protein sequence ID" value="OLP80875.1"/>
    <property type="molecule type" value="Genomic_DNA"/>
</dbReference>
<organism evidence="1 2">
    <name type="scientific">Symbiodinium microadriaticum</name>
    <name type="common">Dinoflagellate</name>
    <name type="synonym">Zooxanthella microadriatica</name>
    <dbReference type="NCBI Taxonomy" id="2951"/>
    <lineage>
        <taxon>Eukaryota</taxon>
        <taxon>Sar</taxon>
        <taxon>Alveolata</taxon>
        <taxon>Dinophyceae</taxon>
        <taxon>Suessiales</taxon>
        <taxon>Symbiodiniaceae</taxon>
        <taxon>Symbiodinium</taxon>
    </lineage>
</organism>
<dbReference type="AlphaFoldDB" id="A0A1Q9CD73"/>
<evidence type="ECO:0000313" key="1">
    <source>
        <dbReference type="EMBL" id="OLP80875.1"/>
    </source>
</evidence>
<keyword evidence="2" id="KW-1185">Reference proteome</keyword>
<reference evidence="1 2" key="1">
    <citation type="submission" date="2016-02" db="EMBL/GenBank/DDBJ databases">
        <title>Genome analysis of coral dinoflagellate symbionts highlights evolutionary adaptations to a symbiotic lifestyle.</title>
        <authorList>
            <person name="Aranda M."/>
            <person name="Li Y."/>
            <person name="Liew Y.J."/>
            <person name="Baumgarten S."/>
            <person name="Simakov O."/>
            <person name="Wilson M."/>
            <person name="Piel J."/>
            <person name="Ashoor H."/>
            <person name="Bougouffa S."/>
            <person name="Bajic V.B."/>
            <person name="Ryu T."/>
            <person name="Ravasi T."/>
            <person name="Bayer T."/>
            <person name="Micklem G."/>
            <person name="Kim H."/>
            <person name="Bhak J."/>
            <person name="Lajeunesse T.C."/>
            <person name="Voolstra C.R."/>
        </authorList>
    </citation>
    <scope>NUCLEOTIDE SEQUENCE [LARGE SCALE GENOMIC DNA]</scope>
    <source>
        <strain evidence="1 2">CCMP2467</strain>
    </source>
</reference>
<gene>
    <name evidence="1" type="ORF">AK812_SmicGene38656</name>
</gene>
<proteinExistence type="predicted"/>
<sequence length="122" mass="13991">MLVNLHNFVQLCSWIALQFSDLQIRLRSGSFNVAPPLAAQSASPEEAKFDEYLVTCEPSTNAANMAVQLCRCEKIYGNAHKWLLLRFTTDRPSFQDVLAMQIVHRVVFRLQPVSQFSHIRRL</sequence>
<comment type="caution">
    <text evidence="1">The sequence shown here is derived from an EMBL/GenBank/DDBJ whole genome shotgun (WGS) entry which is preliminary data.</text>
</comment>